<comment type="caution">
    <text evidence="4">The sequence shown here is derived from an EMBL/GenBank/DDBJ whole genome shotgun (WGS) entry which is preliminary data.</text>
</comment>
<dbReference type="InterPro" id="IPR050624">
    <property type="entry name" value="HTH-type_Tx_Regulator"/>
</dbReference>
<sequence length="216" mass="25025">MARIVKKPEVRKGELLDAAERLFIEKGYENTSVKDIYTEVNGSFGMFYHHFKSKEEVLEEVNKKMMVRRFEPIKSLIIDSDLSGIEKLRKVLSLAIVSAKQEITNHSSNSYQKNPQLLVMHMHDTLGIASDLLYVVIEDGIKDGTIQTEQPHELSQMILLFINVWINPWMYQWSPEKMRNIFAFMKDIFDKIGVPALSEDMFKGLNELSLLVQEDK</sequence>
<evidence type="ECO:0000256" key="1">
    <source>
        <dbReference type="ARBA" id="ARBA00023125"/>
    </source>
</evidence>
<evidence type="ECO:0000313" key="4">
    <source>
        <dbReference type="EMBL" id="MBU5592706.1"/>
    </source>
</evidence>
<feature type="DNA-binding region" description="H-T-H motif" evidence="2">
    <location>
        <begin position="32"/>
        <end position="51"/>
    </location>
</feature>
<organism evidence="4 5">
    <name type="scientific">Clostridium simiarum</name>
    <dbReference type="NCBI Taxonomy" id="2841506"/>
    <lineage>
        <taxon>Bacteria</taxon>
        <taxon>Bacillati</taxon>
        <taxon>Bacillota</taxon>
        <taxon>Clostridia</taxon>
        <taxon>Eubacteriales</taxon>
        <taxon>Clostridiaceae</taxon>
        <taxon>Clostridium</taxon>
    </lineage>
</organism>
<dbReference type="PROSITE" id="PS50977">
    <property type="entry name" value="HTH_TETR_2"/>
    <property type="match status" value="1"/>
</dbReference>
<evidence type="ECO:0000259" key="3">
    <source>
        <dbReference type="PROSITE" id="PS50977"/>
    </source>
</evidence>
<dbReference type="EMBL" id="JAHLQL010000005">
    <property type="protein sequence ID" value="MBU5592706.1"/>
    <property type="molecule type" value="Genomic_DNA"/>
</dbReference>
<evidence type="ECO:0000256" key="2">
    <source>
        <dbReference type="PROSITE-ProRule" id="PRU00335"/>
    </source>
</evidence>
<reference evidence="4 5" key="1">
    <citation type="submission" date="2021-06" db="EMBL/GenBank/DDBJ databases">
        <authorList>
            <person name="Sun Q."/>
            <person name="Li D."/>
        </authorList>
    </citation>
    <scope>NUCLEOTIDE SEQUENCE [LARGE SCALE GENOMIC DNA]</scope>
    <source>
        <strain evidence="4 5">MSJ-4</strain>
    </source>
</reference>
<keyword evidence="5" id="KW-1185">Reference proteome</keyword>
<accession>A0ABS6F320</accession>
<protein>
    <submittedName>
        <fullName evidence="4">TetR/AcrR family transcriptional regulator</fullName>
    </submittedName>
</protein>
<feature type="domain" description="HTH tetR-type" evidence="3">
    <location>
        <begin position="9"/>
        <end position="69"/>
    </location>
</feature>
<proteinExistence type="predicted"/>
<dbReference type="RefSeq" id="WP_216457463.1">
    <property type="nucleotide sequence ID" value="NZ_JAHLQL010000005.1"/>
</dbReference>
<dbReference type="PANTHER" id="PTHR43479">
    <property type="entry name" value="ACREF/ENVCD OPERON REPRESSOR-RELATED"/>
    <property type="match status" value="1"/>
</dbReference>
<dbReference type="PANTHER" id="PTHR43479:SF11">
    <property type="entry name" value="ACREF_ENVCD OPERON REPRESSOR-RELATED"/>
    <property type="match status" value="1"/>
</dbReference>
<dbReference type="InterPro" id="IPR001647">
    <property type="entry name" value="HTH_TetR"/>
</dbReference>
<dbReference type="Proteomes" id="UP000736583">
    <property type="component" value="Unassembled WGS sequence"/>
</dbReference>
<dbReference type="Pfam" id="PF00440">
    <property type="entry name" value="TetR_N"/>
    <property type="match status" value="1"/>
</dbReference>
<name>A0ABS6F320_9CLOT</name>
<evidence type="ECO:0000313" key="5">
    <source>
        <dbReference type="Proteomes" id="UP000736583"/>
    </source>
</evidence>
<keyword evidence="1 2" id="KW-0238">DNA-binding</keyword>
<gene>
    <name evidence="4" type="ORF">KQI89_13190</name>
</gene>